<evidence type="ECO:0000256" key="1">
    <source>
        <dbReference type="ARBA" id="ARBA00010928"/>
    </source>
</evidence>
<dbReference type="InterPro" id="IPR036291">
    <property type="entry name" value="NAD(P)-bd_dom_sf"/>
</dbReference>
<dbReference type="PANTHER" id="PTHR43708">
    <property type="entry name" value="CONSERVED EXPRESSED OXIDOREDUCTASE (EUROFUNG)"/>
    <property type="match status" value="1"/>
</dbReference>
<dbReference type="InParanoid" id="A0A067MFP4"/>
<dbReference type="STRING" id="930990.A0A067MFP4"/>
<keyword evidence="6" id="KW-1185">Reference proteome</keyword>
<reference evidence="6" key="1">
    <citation type="journal article" date="2014" name="Proc. Natl. Acad. Sci. U.S.A.">
        <title>Extensive sampling of basidiomycete genomes demonstrates inadequacy of the white-rot/brown-rot paradigm for wood decay fungi.</title>
        <authorList>
            <person name="Riley R."/>
            <person name="Salamov A.A."/>
            <person name="Brown D.W."/>
            <person name="Nagy L.G."/>
            <person name="Floudas D."/>
            <person name="Held B.W."/>
            <person name="Levasseur A."/>
            <person name="Lombard V."/>
            <person name="Morin E."/>
            <person name="Otillar R."/>
            <person name="Lindquist E.A."/>
            <person name="Sun H."/>
            <person name="LaButti K.M."/>
            <person name="Schmutz J."/>
            <person name="Jabbour D."/>
            <person name="Luo H."/>
            <person name="Baker S.E."/>
            <person name="Pisabarro A.G."/>
            <person name="Walton J.D."/>
            <person name="Blanchette R.A."/>
            <person name="Henrissat B."/>
            <person name="Martin F."/>
            <person name="Cullen D."/>
            <person name="Hibbett D.S."/>
            <person name="Grigoriev I.V."/>
        </authorList>
    </citation>
    <scope>NUCLEOTIDE SEQUENCE [LARGE SCALE GENOMIC DNA]</scope>
    <source>
        <strain evidence="6">FD-172 SS1</strain>
    </source>
</reference>
<dbReference type="InterPro" id="IPR051317">
    <property type="entry name" value="Gfo/Idh/MocA_oxidoreduct"/>
</dbReference>
<dbReference type="AlphaFoldDB" id="A0A067MFP4"/>
<comment type="similarity">
    <text evidence="1">Belongs to the Gfo/Idh/MocA family.</text>
</comment>
<sequence length="379" mass="41663">MASERSPIKTAVIGMGMSATVFHIPFIRSLPNVFALHSIMERSATAARSAARDRYGNDVKVVNTFEEVVGDAEVECVVISTPNSTHFDYAKAALSAGKNVIIEKPLVLHSSEATELIALAHSRNLVLATYQNRRFDSDFLTLRKLLSEGNGADGVFGDITEFESHFDRFRPALKGNGTWKELGGWGQGVVFDLGSHLIDQALTLFGRPTSVYAHIENSRAVGPADLDDSFTAHLYYKNRNIPLTVIIRAGTLSLLEKQLRFSVKGTRASWVKLGLDTQEDQLKLEPPMSTSDPSFGVEPTEFQGILTVLGSDGKPAARNTPTETGRYLSWYENVGAAIAARDSSVLHVKPEQARDTIRIIELLYQSNAEGRRLNFSSDY</sequence>
<protein>
    <recommendedName>
        <fullName evidence="7">Gfo/Idh/MocA-like oxidoreductase N-terminal domain-containing protein</fullName>
    </recommendedName>
</protein>
<proteinExistence type="inferred from homology"/>
<evidence type="ECO:0000259" key="3">
    <source>
        <dbReference type="Pfam" id="PF01408"/>
    </source>
</evidence>
<dbReference type="FunCoup" id="A0A067MFP4">
    <property type="interactions" value="31"/>
</dbReference>
<keyword evidence="2" id="KW-0560">Oxidoreductase</keyword>
<name>A0A067MFP4_BOTB1</name>
<dbReference type="Pfam" id="PF02894">
    <property type="entry name" value="GFO_IDH_MocA_C"/>
    <property type="match status" value="1"/>
</dbReference>
<dbReference type="SUPFAM" id="SSF51735">
    <property type="entry name" value="NAD(P)-binding Rossmann-fold domains"/>
    <property type="match status" value="1"/>
</dbReference>
<dbReference type="GO" id="GO:0016491">
    <property type="term" value="F:oxidoreductase activity"/>
    <property type="evidence" value="ECO:0007669"/>
    <property type="project" value="UniProtKB-KW"/>
</dbReference>
<dbReference type="EMBL" id="KL198065">
    <property type="protein sequence ID" value="KDQ10712.1"/>
    <property type="molecule type" value="Genomic_DNA"/>
</dbReference>
<evidence type="ECO:0000313" key="5">
    <source>
        <dbReference type="EMBL" id="KDQ10712.1"/>
    </source>
</evidence>
<evidence type="ECO:0000256" key="2">
    <source>
        <dbReference type="ARBA" id="ARBA00023002"/>
    </source>
</evidence>
<evidence type="ECO:0008006" key="7">
    <source>
        <dbReference type="Google" id="ProtNLM"/>
    </source>
</evidence>
<dbReference type="Proteomes" id="UP000027195">
    <property type="component" value="Unassembled WGS sequence"/>
</dbReference>
<feature type="domain" description="Gfo/Idh/MocA-like oxidoreductase N-terminal" evidence="3">
    <location>
        <begin position="8"/>
        <end position="128"/>
    </location>
</feature>
<dbReference type="Gene3D" id="3.30.360.10">
    <property type="entry name" value="Dihydrodipicolinate Reductase, domain 2"/>
    <property type="match status" value="1"/>
</dbReference>
<evidence type="ECO:0000313" key="6">
    <source>
        <dbReference type="Proteomes" id="UP000027195"/>
    </source>
</evidence>
<dbReference type="HOGENOM" id="CLU_023194_19_0_1"/>
<dbReference type="InterPro" id="IPR004104">
    <property type="entry name" value="Gfo/Idh/MocA-like_OxRdtase_C"/>
</dbReference>
<gene>
    <name evidence="5" type="ORF">BOTBODRAFT_57915</name>
</gene>
<evidence type="ECO:0000259" key="4">
    <source>
        <dbReference type="Pfam" id="PF02894"/>
    </source>
</evidence>
<feature type="domain" description="Gfo/Idh/MocA-like oxidoreductase C-terminal" evidence="4">
    <location>
        <begin position="153"/>
        <end position="373"/>
    </location>
</feature>
<dbReference type="PANTHER" id="PTHR43708:SF5">
    <property type="entry name" value="CONSERVED EXPRESSED OXIDOREDUCTASE (EUROFUNG)-RELATED"/>
    <property type="match status" value="1"/>
</dbReference>
<dbReference type="Gene3D" id="3.40.50.720">
    <property type="entry name" value="NAD(P)-binding Rossmann-like Domain"/>
    <property type="match status" value="1"/>
</dbReference>
<dbReference type="Pfam" id="PF01408">
    <property type="entry name" value="GFO_IDH_MocA"/>
    <property type="match status" value="1"/>
</dbReference>
<dbReference type="OrthoDB" id="446809at2759"/>
<organism evidence="5 6">
    <name type="scientific">Botryobasidium botryosum (strain FD-172 SS1)</name>
    <dbReference type="NCBI Taxonomy" id="930990"/>
    <lineage>
        <taxon>Eukaryota</taxon>
        <taxon>Fungi</taxon>
        <taxon>Dikarya</taxon>
        <taxon>Basidiomycota</taxon>
        <taxon>Agaricomycotina</taxon>
        <taxon>Agaricomycetes</taxon>
        <taxon>Cantharellales</taxon>
        <taxon>Botryobasidiaceae</taxon>
        <taxon>Botryobasidium</taxon>
    </lineage>
</organism>
<accession>A0A067MFP4</accession>
<dbReference type="GO" id="GO:0000166">
    <property type="term" value="F:nucleotide binding"/>
    <property type="evidence" value="ECO:0007669"/>
    <property type="project" value="InterPro"/>
</dbReference>
<dbReference type="InterPro" id="IPR000683">
    <property type="entry name" value="Gfo/Idh/MocA-like_OxRdtase_N"/>
</dbReference>